<reference evidence="5 6" key="1">
    <citation type="submission" date="2020-05" db="EMBL/GenBank/DDBJ databases">
        <title>Hymenobacter terrestris sp. nov. and Hymenobacter lapidiphilus sp. nov., isolated from regoliths in Antarctica.</title>
        <authorList>
            <person name="Sedlacek I."/>
            <person name="Pantucek R."/>
            <person name="Zeman M."/>
            <person name="Holochova P."/>
            <person name="Kralova S."/>
            <person name="Stankova E."/>
            <person name="Sedo O."/>
            <person name="Micenkova L."/>
            <person name="Svec P."/>
            <person name="Gupta V."/>
            <person name="Sood U."/>
            <person name="Korpole U.S."/>
            <person name="Lal R."/>
        </authorList>
    </citation>
    <scope>NUCLEOTIDE SEQUENCE [LARGE SCALE GENOMIC DNA]</scope>
    <source>
        <strain evidence="5 6">P5342</strain>
    </source>
</reference>
<evidence type="ECO:0000259" key="4">
    <source>
        <dbReference type="SMART" id="SM00967"/>
    </source>
</evidence>
<dbReference type="InterPro" id="IPR029064">
    <property type="entry name" value="Ribosomal_eL30-like_sf"/>
</dbReference>
<dbReference type="GO" id="GO:0008173">
    <property type="term" value="F:RNA methyltransferase activity"/>
    <property type="evidence" value="ECO:0007669"/>
    <property type="project" value="InterPro"/>
</dbReference>
<dbReference type="PANTHER" id="PTHR46429">
    <property type="entry name" value="23S RRNA (GUANOSINE-2'-O-)-METHYLTRANSFERASE RLMB"/>
    <property type="match status" value="1"/>
</dbReference>
<dbReference type="GO" id="GO:0005829">
    <property type="term" value="C:cytosol"/>
    <property type="evidence" value="ECO:0007669"/>
    <property type="project" value="TreeGrafter"/>
</dbReference>
<evidence type="ECO:0000313" key="5">
    <source>
        <dbReference type="EMBL" id="NVO31047.1"/>
    </source>
</evidence>
<evidence type="ECO:0000256" key="2">
    <source>
        <dbReference type="ARBA" id="ARBA00022679"/>
    </source>
</evidence>
<dbReference type="Pfam" id="PF08032">
    <property type="entry name" value="SpoU_sub_bind"/>
    <property type="match status" value="1"/>
</dbReference>
<dbReference type="Proteomes" id="UP000565521">
    <property type="component" value="Unassembled WGS sequence"/>
</dbReference>
<feature type="compositionally biased region" description="Basic and acidic residues" evidence="3">
    <location>
        <begin position="1"/>
        <end position="75"/>
    </location>
</feature>
<evidence type="ECO:0000256" key="1">
    <source>
        <dbReference type="ARBA" id="ARBA00022603"/>
    </source>
</evidence>
<dbReference type="NCBIfam" id="TIGR00186">
    <property type="entry name" value="rRNA_methyl_3"/>
    <property type="match status" value="1"/>
</dbReference>
<dbReference type="SMART" id="SM00967">
    <property type="entry name" value="SpoU_sub_bind"/>
    <property type="match status" value="1"/>
</dbReference>
<dbReference type="Gene3D" id="3.30.1330.30">
    <property type="match status" value="1"/>
</dbReference>
<dbReference type="GO" id="GO:0003723">
    <property type="term" value="F:RNA binding"/>
    <property type="evidence" value="ECO:0007669"/>
    <property type="project" value="InterPro"/>
</dbReference>
<feature type="domain" description="RNA 2-O ribose methyltransferase substrate binding" evidence="4">
    <location>
        <begin position="99"/>
        <end position="173"/>
    </location>
</feature>
<evidence type="ECO:0000256" key="3">
    <source>
        <dbReference type="SAM" id="MobiDB-lite"/>
    </source>
</evidence>
<evidence type="ECO:0000313" key="6">
    <source>
        <dbReference type="Proteomes" id="UP000565521"/>
    </source>
</evidence>
<keyword evidence="1 5" id="KW-0489">Methyltransferase</keyword>
<dbReference type="EMBL" id="JABKAU010000010">
    <property type="protein sequence ID" value="NVO31047.1"/>
    <property type="molecule type" value="Genomic_DNA"/>
</dbReference>
<dbReference type="InterPro" id="IPR004441">
    <property type="entry name" value="rRNA_MeTrfase_TrmH"/>
</dbReference>
<dbReference type="PANTHER" id="PTHR46429:SF1">
    <property type="entry name" value="23S RRNA (GUANOSINE-2'-O-)-METHYLTRANSFERASE RLMB"/>
    <property type="match status" value="1"/>
</dbReference>
<dbReference type="InterPro" id="IPR013123">
    <property type="entry name" value="SpoU_subst-bd"/>
</dbReference>
<dbReference type="InterPro" id="IPR029026">
    <property type="entry name" value="tRNA_m1G_MTases_N"/>
</dbReference>
<feature type="region of interest" description="Disordered" evidence="3">
    <location>
        <begin position="1"/>
        <end position="96"/>
    </location>
</feature>
<organism evidence="5 6">
    <name type="scientific">Hymenobacter lapidiphilus</name>
    <dbReference type="NCBI Taxonomy" id="2608003"/>
    <lineage>
        <taxon>Bacteria</taxon>
        <taxon>Pseudomonadati</taxon>
        <taxon>Bacteroidota</taxon>
        <taxon>Cytophagia</taxon>
        <taxon>Cytophagales</taxon>
        <taxon>Hymenobacteraceae</taxon>
        <taxon>Hymenobacter</taxon>
    </lineage>
</organism>
<dbReference type="SUPFAM" id="SSF55315">
    <property type="entry name" value="L30e-like"/>
    <property type="match status" value="1"/>
</dbReference>
<keyword evidence="2 5" id="KW-0808">Transferase</keyword>
<dbReference type="CDD" id="cd18103">
    <property type="entry name" value="SpoU-like_RlmB"/>
    <property type="match status" value="1"/>
</dbReference>
<proteinExistence type="predicted"/>
<dbReference type="InterPro" id="IPR029028">
    <property type="entry name" value="Alpha/beta_knot_MTases"/>
</dbReference>
<keyword evidence="6" id="KW-1185">Reference proteome</keyword>
<dbReference type="InterPro" id="IPR001537">
    <property type="entry name" value="SpoU_MeTrfase"/>
</dbReference>
<feature type="compositionally biased region" description="Basic and acidic residues" evidence="3">
    <location>
        <begin position="83"/>
        <end position="96"/>
    </location>
</feature>
<dbReference type="Gene3D" id="3.40.1280.10">
    <property type="match status" value="1"/>
</dbReference>
<dbReference type="SUPFAM" id="SSF75217">
    <property type="entry name" value="alpha/beta knot"/>
    <property type="match status" value="1"/>
</dbReference>
<protein>
    <submittedName>
        <fullName evidence="5">23S rRNA (Guanosine(2251)-2'-O)-methyltransferase RlmB</fullName>
    </submittedName>
</protein>
<dbReference type="AlphaFoldDB" id="A0A7Y7U580"/>
<name>A0A7Y7U580_9BACT</name>
<accession>A0A7Y7U580</accession>
<sequence length="344" mass="38093">MPNRRTPREDQGRDGSRSDEAPRFERSRADDGRNDEQFGEPRRRDEEPRPEGRRDENRREEGRWSEGGSREEGRRPASSSSSDKPRYPHRPPQDRSIDMIFGLRPILEALSAGRTLDKIFLLRATKNSMTQDINALAREASVPVSMVPVEKLDNITRKNHQGAVAFVSPIDYMPLDNILAGLYEEGKTPLLLVLDRITDVRNFGSIARNAECLGVHAIVVPSHGAAQINGDALKTSAGALNLIPVCREHNLKQTLTFLRESGVQVVACTEKSDASLEAETVDLTGPLAILMGSEEDGISPEYLRLADHKLRIPMAGQISSLNVSVASGIMLYEVLRQRLGAVKE</sequence>
<comment type="caution">
    <text evidence="5">The sequence shown here is derived from an EMBL/GenBank/DDBJ whole genome shotgun (WGS) entry which is preliminary data.</text>
</comment>
<dbReference type="GO" id="GO:0032259">
    <property type="term" value="P:methylation"/>
    <property type="evidence" value="ECO:0007669"/>
    <property type="project" value="UniProtKB-KW"/>
</dbReference>
<gene>
    <name evidence="5" type="primary">rlmB</name>
    <name evidence="5" type="ORF">HW554_07490</name>
</gene>
<dbReference type="Pfam" id="PF00588">
    <property type="entry name" value="SpoU_methylase"/>
    <property type="match status" value="1"/>
</dbReference>
<dbReference type="GO" id="GO:0006396">
    <property type="term" value="P:RNA processing"/>
    <property type="evidence" value="ECO:0007669"/>
    <property type="project" value="InterPro"/>
</dbReference>